<dbReference type="GeneID" id="16996964"/>
<gene>
    <name evidence="2" type="ORF">CYME_CMR330C</name>
</gene>
<evidence type="ECO:0000313" key="2">
    <source>
        <dbReference type="EMBL" id="BAM82538.1"/>
    </source>
</evidence>
<dbReference type="Gramene" id="CMR330CT">
    <property type="protein sequence ID" value="CMR330CT"/>
    <property type="gene ID" value="CMR330C"/>
</dbReference>
<keyword evidence="3" id="KW-1185">Reference proteome</keyword>
<dbReference type="Proteomes" id="UP000007014">
    <property type="component" value="Chromosome 18"/>
</dbReference>
<evidence type="ECO:0000259" key="1">
    <source>
        <dbReference type="PROSITE" id="PS51819"/>
    </source>
</evidence>
<evidence type="ECO:0000313" key="3">
    <source>
        <dbReference type="Proteomes" id="UP000007014"/>
    </source>
</evidence>
<proteinExistence type="predicted"/>
<dbReference type="Gene3D" id="3.10.180.10">
    <property type="entry name" value="2,3-Dihydroxybiphenyl 1,2-Dioxygenase, domain 1"/>
    <property type="match status" value="1"/>
</dbReference>
<dbReference type="SUPFAM" id="SSF54593">
    <property type="entry name" value="Glyoxalase/Bleomycin resistance protein/Dihydroxybiphenyl dioxygenase"/>
    <property type="match status" value="1"/>
</dbReference>
<dbReference type="InterPro" id="IPR037523">
    <property type="entry name" value="VOC_core"/>
</dbReference>
<reference evidence="2 3" key="1">
    <citation type="journal article" date="2004" name="Nature">
        <title>Genome sequence of the ultrasmall unicellular red alga Cyanidioschyzon merolae 10D.</title>
        <authorList>
            <person name="Matsuzaki M."/>
            <person name="Misumi O."/>
            <person name="Shin-i T."/>
            <person name="Maruyama S."/>
            <person name="Takahara M."/>
            <person name="Miyagishima S."/>
            <person name="Mori T."/>
            <person name="Nishida K."/>
            <person name="Yagisawa F."/>
            <person name="Nishida K."/>
            <person name="Yoshida Y."/>
            <person name="Nishimura Y."/>
            <person name="Nakao S."/>
            <person name="Kobayashi T."/>
            <person name="Momoyama Y."/>
            <person name="Higashiyama T."/>
            <person name="Minoda A."/>
            <person name="Sano M."/>
            <person name="Nomoto H."/>
            <person name="Oishi K."/>
            <person name="Hayashi H."/>
            <person name="Ohta F."/>
            <person name="Nishizaka S."/>
            <person name="Haga S."/>
            <person name="Miura S."/>
            <person name="Morishita T."/>
            <person name="Kabeya Y."/>
            <person name="Terasawa K."/>
            <person name="Suzuki Y."/>
            <person name="Ishii Y."/>
            <person name="Asakawa S."/>
            <person name="Takano H."/>
            <person name="Ohta N."/>
            <person name="Kuroiwa H."/>
            <person name="Tanaka K."/>
            <person name="Shimizu N."/>
            <person name="Sugano S."/>
            <person name="Sato N."/>
            <person name="Nozaki H."/>
            <person name="Ogasawara N."/>
            <person name="Kohara Y."/>
            <person name="Kuroiwa T."/>
        </authorList>
    </citation>
    <scope>NUCLEOTIDE SEQUENCE [LARGE SCALE GENOMIC DNA]</scope>
    <source>
        <strain evidence="2 3">10D</strain>
    </source>
</reference>
<organism evidence="2 3">
    <name type="scientific">Cyanidioschyzon merolae (strain NIES-3377 / 10D)</name>
    <name type="common">Unicellular red alga</name>
    <dbReference type="NCBI Taxonomy" id="280699"/>
    <lineage>
        <taxon>Eukaryota</taxon>
        <taxon>Rhodophyta</taxon>
        <taxon>Bangiophyceae</taxon>
        <taxon>Cyanidiales</taxon>
        <taxon>Cyanidiaceae</taxon>
        <taxon>Cyanidioschyzon</taxon>
    </lineage>
</organism>
<dbReference type="AlphaFoldDB" id="M1VLG0"/>
<name>M1VLG0_CYAM1</name>
<dbReference type="InterPro" id="IPR029068">
    <property type="entry name" value="Glyas_Bleomycin-R_OHBP_Dase"/>
</dbReference>
<dbReference type="RefSeq" id="XP_005538574.1">
    <property type="nucleotide sequence ID" value="XM_005538517.1"/>
</dbReference>
<dbReference type="OrthoDB" id="5371818at2759"/>
<accession>M1VLG0</accession>
<dbReference type="HOGENOM" id="CLU_046006_4_0_1"/>
<protein>
    <recommendedName>
        <fullName evidence="1">VOC domain-containing protein</fullName>
    </recommendedName>
</protein>
<dbReference type="EMBL" id="AP006500">
    <property type="protein sequence ID" value="BAM82538.1"/>
    <property type="molecule type" value="Genomic_DNA"/>
</dbReference>
<reference evidence="2 3" key="2">
    <citation type="journal article" date="2007" name="BMC Biol.">
        <title>A 100%-complete sequence reveals unusually simple genomic features in the hot-spring red alga Cyanidioschyzon merolae.</title>
        <authorList>
            <person name="Nozaki H."/>
            <person name="Takano H."/>
            <person name="Misumi O."/>
            <person name="Terasawa K."/>
            <person name="Matsuzaki M."/>
            <person name="Maruyama S."/>
            <person name="Nishida K."/>
            <person name="Yagisawa F."/>
            <person name="Yoshida Y."/>
            <person name="Fujiwara T."/>
            <person name="Takio S."/>
            <person name="Tamura K."/>
            <person name="Chung S.J."/>
            <person name="Nakamura S."/>
            <person name="Kuroiwa H."/>
            <person name="Tanaka K."/>
            <person name="Sato N."/>
            <person name="Kuroiwa T."/>
        </authorList>
    </citation>
    <scope>NUCLEOTIDE SEQUENCE [LARGE SCALE GENOMIC DNA]</scope>
    <source>
        <strain evidence="2 3">10D</strain>
    </source>
</reference>
<dbReference type="PROSITE" id="PS51819">
    <property type="entry name" value="VOC"/>
    <property type="match status" value="1"/>
</dbReference>
<dbReference type="Pfam" id="PF00903">
    <property type="entry name" value="Glyoxalase"/>
    <property type="match status" value="1"/>
</dbReference>
<feature type="domain" description="VOC" evidence="1">
    <location>
        <begin position="5"/>
        <end position="132"/>
    </location>
</feature>
<sequence>MQQCELDHVALNATDVDRLLKFYAGLFGWCTERVDEWREGKVPFPSLRVNARTIIDLFPSSESMTLKQSSDTHLNHFCIAVDLSTFRAVQSKAQELGAEAAGGPRQLWGARGMAVSQYYKDPEGNLFEVRCYEA</sequence>
<dbReference type="InterPro" id="IPR004360">
    <property type="entry name" value="Glyas_Fos-R_dOase_dom"/>
</dbReference>
<dbReference type="KEGG" id="cme:CYME_CMR330C"/>
<dbReference type="OMA" id="NIFEARH"/>